<dbReference type="AlphaFoldDB" id="A0A391NYS1"/>
<comment type="caution">
    <text evidence="2">The sequence shown here is derived from an EMBL/GenBank/DDBJ whole genome shotgun (WGS) entry which is preliminary data.</text>
</comment>
<evidence type="ECO:0000256" key="1">
    <source>
        <dbReference type="SAM" id="MobiDB-lite"/>
    </source>
</evidence>
<reference evidence="2 3" key="1">
    <citation type="journal article" date="2018" name="PLoS ONE">
        <title>The draft genome of Kipferlia bialata reveals reductive genome evolution in fornicate parasites.</title>
        <authorList>
            <person name="Tanifuji G."/>
            <person name="Takabayashi S."/>
            <person name="Kume K."/>
            <person name="Takagi M."/>
            <person name="Nakayama T."/>
            <person name="Kamikawa R."/>
            <person name="Inagaki Y."/>
            <person name="Hashimoto T."/>
        </authorList>
    </citation>
    <scope>NUCLEOTIDE SEQUENCE [LARGE SCALE GENOMIC DNA]</scope>
    <source>
        <strain evidence="2">NY0173</strain>
    </source>
</reference>
<name>A0A391NYS1_9EUKA</name>
<proteinExistence type="predicted"/>
<organism evidence="2 3">
    <name type="scientific">Kipferlia bialata</name>
    <dbReference type="NCBI Taxonomy" id="797122"/>
    <lineage>
        <taxon>Eukaryota</taxon>
        <taxon>Metamonada</taxon>
        <taxon>Carpediemonas-like organisms</taxon>
        <taxon>Kipferlia</taxon>
    </lineage>
</organism>
<evidence type="ECO:0000313" key="3">
    <source>
        <dbReference type="Proteomes" id="UP000265618"/>
    </source>
</evidence>
<gene>
    <name evidence="2" type="ORF">KIPB_010707</name>
</gene>
<feature type="region of interest" description="Disordered" evidence="1">
    <location>
        <begin position="48"/>
        <end position="70"/>
    </location>
</feature>
<protein>
    <submittedName>
        <fullName evidence="2">Uncharacterized protein</fullName>
    </submittedName>
</protein>
<dbReference type="Proteomes" id="UP000265618">
    <property type="component" value="Unassembled WGS sequence"/>
</dbReference>
<evidence type="ECO:0000313" key="2">
    <source>
        <dbReference type="EMBL" id="GCA63569.1"/>
    </source>
</evidence>
<feature type="non-terminal residue" evidence="2">
    <location>
        <position position="1"/>
    </location>
</feature>
<accession>A0A391NYS1</accession>
<dbReference type="EMBL" id="BDIP01004084">
    <property type="protein sequence ID" value="GCA63569.1"/>
    <property type="molecule type" value="Genomic_DNA"/>
</dbReference>
<keyword evidence="3" id="KW-1185">Reference proteome</keyword>
<sequence length="86" mass="9084">APEVKAAFCCKCHSVLLGAGASVKIHREGKGAAECMVRSVTCTHCSHTHRHRHMTEKGEGEGKGNAGCVTDGVKGVEVEEREAPQT</sequence>